<reference evidence="2" key="1">
    <citation type="submission" date="2019-09" db="EMBL/GenBank/DDBJ databases">
        <authorList>
            <person name="Hjerde E."/>
        </authorList>
    </citation>
    <scope>NUCLEOTIDE SEQUENCE [LARGE SCALE GENOMIC DNA]</scope>
    <source>
        <strain evidence="2">06/09/160</strain>
        <plasmid evidence="2">pAWOD_2</plasmid>
    </source>
</reference>
<name>A0A5Q4ZYJ2_9GAMM</name>
<protein>
    <submittedName>
        <fullName evidence="2">Uncharacterized protein</fullName>
    </submittedName>
</protein>
<sequence>MARNPTNSISSGKLRIIFMLISIRQWKYNFLTVLLLLPVLVILYEIKAEIYQVVLFTSIMFLLTADCYGRHIYDNVKKKDRVKSVLSLAINQSSLIKFIVFGRQKN</sequence>
<feature type="transmembrane region" description="Helical" evidence="1">
    <location>
        <begin position="50"/>
        <end position="69"/>
    </location>
</feature>
<keyword evidence="1" id="KW-0472">Membrane</keyword>
<evidence type="ECO:0000256" key="1">
    <source>
        <dbReference type="SAM" id="Phobius"/>
    </source>
</evidence>
<organism evidence="2">
    <name type="scientific">Aliivibrio wodanis</name>
    <dbReference type="NCBI Taxonomy" id="80852"/>
    <lineage>
        <taxon>Bacteria</taxon>
        <taxon>Pseudomonadati</taxon>
        <taxon>Pseudomonadota</taxon>
        <taxon>Gammaproteobacteria</taxon>
        <taxon>Vibrionales</taxon>
        <taxon>Vibrionaceae</taxon>
        <taxon>Aliivibrio</taxon>
    </lineage>
</organism>
<dbReference type="RefSeq" id="WP_192957841.1">
    <property type="nucleotide sequence ID" value="NZ_LR721753.1"/>
</dbReference>
<keyword evidence="2" id="KW-0614">Plasmid</keyword>
<feature type="transmembrane region" description="Helical" evidence="1">
    <location>
        <begin position="26"/>
        <end position="44"/>
    </location>
</feature>
<dbReference type="AlphaFoldDB" id="A0A5Q4ZYJ2"/>
<keyword evidence="1" id="KW-1133">Transmembrane helix</keyword>
<accession>A0A5Q4ZYJ2</accession>
<dbReference type="EMBL" id="LR721753">
    <property type="protein sequence ID" value="VVV06936.1"/>
    <property type="molecule type" value="Genomic_DNA"/>
</dbReference>
<geneLocation type="plasmid" evidence="2">
    <name>pAWOD_2</name>
</geneLocation>
<keyword evidence="1" id="KW-0812">Transmembrane</keyword>
<proteinExistence type="predicted"/>
<gene>
    <name evidence="2" type="ORF">AW0309160_04430</name>
</gene>
<evidence type="ECO:0000313" key="2">
    <source>
        <dbReference type="EMBL" id="VVV06936.1"/>
    </source>
</evidence>